<evidence type="ECO:0000313" key="2">
    <source>
        <dbReference type="EMBL" id="SDD26248.1"/>
    </source>
</evidence>
<dbReference type="Pfam" id="PF14279">
    <property type="entry name" value="HNH_5"/>
    <property type="match status" value="1"/>
</dbReference>
<sequence length="185" mass="21353">MTHVSSLQTLVLNADMQPLSWGPLSVWSWQDALVAVLQDRVTRIVDYEIEAHSASRSFAIPSVVALKRFHRRRKVAFTRYHVFLRDRFSCQYCGETLPAKDLTFDHVVPRSKGGVSSWTNVVTCCQRDNLFKGSRSLRESGLRLRCAPIEPTPHQIDEAAKRQAPREKLHRTWQDFLYWDADLEA</sequence>
<dbReference type="STRING" id="938405.SAMN02927895_03053"/>
<proteinExistence type="predicted"/>
<keyword evidence="2" id="KW-0540">Nuclease</keyword>
<dbReference type="InterPro" id="IPR052892">
    <property type="entry name" value="NA-targeting_endonuclease"/>
</dbReference>
<dbReference type="EMBL" id="FMZX01000006">
    <property type="protein sequence ID" value="SDD26248.1"/>
    <property type="molecule type" value="Genomic_DNA"/>
</dbReference>
<evidence type="ECO:0000259" key="1">
    <source>
        <dbReference type="SMART" id="SM00507"/>
    </source>
</evidence>
<dbReference type="Proteomes" id="UP000198925">
    <property type="component" value="Unassembled WGS sequence"/>
</dbReference>
<dbReference type="InterPro" id="IPR029471">
    <property type="entry name" value="HNH_5"/>
</dbReference>
<dbReference type="InterPro" id="IPR003615">
    <property type="entry name" value="HNH_nuc"/>
</dbReference>
<keyword evidence="2" id="KW-0255">Endonuclease</keyword>
<dbReference type="OrthoDB" id="9802901at2"/>
<feature type="domain" description="HNH nuclease" evidence="1">
    <location>
        <begin position="77"/>
        <end position="130"/>
    </location>
</feature>
<gene>
    <name evidence="2" type="ORF">SAMN04487779_100615</name>
</gene>
<keyword evidence="2" id="KW-0378">Hydrolase</keyword>
<dbReference type="RefSeq" id="WP_090565086.1">
    <property type="nucleotide sequence ID" value="NZ_FMXZ01000008.1"/>
</dbReference>
<dbReference type="Gene3D" id="1.10.30.50">
    <property type="match status" value="1"/>
</dbReference>
<dbReference type="AlphaFoldDB" id="A0A1G6TAY7"/>
<dbReference type="GO" id="GO:0004519">
    <property type="term" value="F:endonuclease activity"/>
    <property type="evidence" value="ECO:0007669"/>
    <property type="project" value="UniProtKB-KW"/>
</dbReference>
<organism evidence="2 3">
    <name type="scientific">Belnapia rosea</name>
    <dbReference type="NCBI Taxonomy" id="938405"/>
    <lineage>
        <taxon>Bacteria</taxon>
        <taxon>Pseudomonadati</taxon>
        <taxon>Pseudomonadota</taxon>
        <taxon>Alphaproteobacteria</taxon>
        <taxon>Acetobacterales</taxon>
        <taxon>Roseomonadaceae</taxon>
        <taxon>Belnapia</taxon>
    </lineage>
</organism>
<dbReference type="CDD" id="cd00085">
    <property type="entry name" value="HNHc"/>
    <property type="match status" value="1"/>
</dbReference>
<reference evidence="2 3" key="1">
    <citation type="submission" date="2016-10" db="EMBL/GenBank/DDBJ databases">
        <authorList>
            <person name="de Groot N.N."/>
        </authorList>
    </citation>
    <scope>NUCLEOTIDE SEQUENCE [LARGE SCALE GENOMIC DNA]</scope>
    <source>
        <strain evidence="2 3">CPCC 100156</strain>
    </source>
</reference>
<dbReference type="SMART" id="SM00507">
    <property type="entry name" value="HNHc"/>
    <property type="match status" value="1"/>
</dbReference>
<accession>A0A1G6TAY7</accession>
<evidence type="ECO:0000313" key="3">
    <source>
        <dbReference type="Proteomes" id="UP000198925"/>
    </source>
</evidence>
<protein>
    <submittedName>
        <fullName evidence="2">5-methylcytosine-specific restriction endonuclease McrA</fullName>
    </submittedName>
</protein>
<keyword evidence="3" id="KW-1185">Reference proteome</keyword>
<dbReference type="PANTHER" id="PTHR33877:SF2">
    <property type="entry name" value="OS07G0170200 PROTEIN"/>
    <property type="match status" value="1"/>
</dbReference>
<name>A0A1G6TAY7_9PROT</name>
<dbReference type="PANTHER" id="PTHR33877">
    <property type="entry name" value="SLL1193 PROTEIN"/>
    <property type="match status" value="1"/>
</dbReference>